<dbReference type="Pfam" id="PF13604">
    <property type="entry name" value="AAA_30"/>
    <property type="match status" value="1"/>
</dbReference>
<evidence type="ECO:0000256" key="1">
    <source>
        <dbReference type="ARBA" id="ARBA00022741"/>
    </source>
</evidence>
<dbReference type="EMBL" id="SOYY01000005">
    <property type="protein sequence ID" value="KAA0720922.1"/>
    <property type="molecule type" value="Genomic_DNA"/>
</dbReference>
<keyword evidence="7" id="KW-1185">Reference proteome</keyword>
<keyword evidence="6" id="KW-0347">Helicase</keyword>
<dbReference type="Gene3D" id="2.30.30.940">
    <property type="match status" value="1"/>
</dbReference>
<dbReference type="InterPro" id="IPR058839">
    <property type="entry name" value="WHD_HELB"/>
</dbReference>
<dbReference type="Proteomes" id="UP000324632">
    <property type="component" value="Chromosome 5"/>
</dbReference>
<comment type="caution">
    <text evidence="6">The sequence shown here is derived from an EMBL/GenBank/DDBJ whole genome shotgun (WGS) entry which is preliminary data.</text>
</comment>
<dbReference type="PANTHER" id="PTHR43788:SF6">
    <property type="entry name" value="DNA HELICASE B"/>
    <property type="match status" value="1"/>
</dbReference>
<accession>A0A5A9PGF3</accession>
<name>A0A5A9PGF3_9TELE</name>
<sequence>MAQQRSDLTGYILSNDDSNEDNTSESEDNASENENEEEEATPEFLDVYEMDLVSSGGQTVISRAPSSKKVVLQVGEEKYLVEGRFPLHDPWWKITCRVRKCKRKHFLKDYLSYNLRTDLQSVGGAIVSLFLKACTASPRSVKPFMDWVSKNNYEEPVTVMNVKNALQSFGSKRKYKAISKELKSCVQHSDAGQHVRVAVMFPNIMKYLPTLLPLQFMTIISQRKTTHTRDTSEDTPEGIPEQLDGLEKLLTTSDVWKLGFQHIMSKEFRLIRCEAKVKAFRQCDLYKNIPKLQQNALLLYEKLKEYCRSTGSTYIEKEKMVAKVRCEIGDEGAWEALDFLIVKGVLMKKGSKLALCNLFNYEKGIADCLWSLRENPLNFEIDVREVLCRAQLERSSAKAKQDNSNHNQSNTNVKSNASGSTQNGMEDEGGSEQTGFAEQDSDLNGSTFFESDLDLDLVSIDEDHVKAAEMICANPVTVISGKGGSGKTTVVSLVLMEVMQNQKKECGDKELPIEILLTAPTGRAASLLTKKNGFKAYTIHQVLWSFTRTKKNPEEWKFSKVQVLVVDEGSLVPVQLLHSLLSMLTKHAQLQKFIILGDVRQLPSIEPGNTLCDLFNGLKKPNWAIEMKTNHRAESELIVKNAELISDRRNRYSPMMFDATIDMTRPSEIPSDKCFIFVKLSGGNGPLQLQNAIEFLLEKAPGLKDDRLSQFLAFKRKDCEFINQLCCNHYSKHDLKTKKNTQIFQINDKVCCTRSGYISKDEDQQDENQQDENKKAAGEKKERLCNGEVFFIKEDVTYEEAGRKPKKRRYLTLDDEDGRVVTASFKVLHKECKLQHAWAKTIHTFQGSETETVVYVLGESRAQNWQHFYTAVTRSQKRVYVVGTETAMKEAITKAIIPRNTRLCSLVARREDTSTQSGFSQSGMASKRFAQSEICGTPCKRQ</sequence>
<dbReference type="SUPFAM" id="SSF52540">
    <property type="entry name" value="P-loop containing nucleoside triphosphate hydrolases"/>
    <property type="match status" value="2"/>
</dbReference>
<dbReference type="Pfam" id="PF13538">
    <property type="entry name" value="UvrD_C_2"/>
    <property type="match status" value="1"/>
</dbReference>
<dbReference type="GO" id="GO:2000042">
    <property type="term" value="P:negative regulation of double-strand break repair via homologous recombination"/>
    <property type="evidence" value="ECO:0007669"/>
    <property type="project" value="TreeGrafter"/>
</dbReference>
<dbReference type="Pfam" id="PF25894">
    <property type="entry name" value="WHD_HELB"/>
    <property type="match status" value="1"/>
</dbReference>
<keyword evidence="2" id="KW-0067">ATP-binding</keyword>
<evidence type="ECO:0000256" key="2">
    <source>
        <dbReference type="ARBA" id="ARBA00022840"/>
    </source>
</evidence>
<dbReference type="GO" id="GO:0017116">
    <property type="term" value="F:single-stranded DNA helicase activity"/>
    <property type="evidence" value="ECO:0007669"/>
    <property type="project" value="TreeGrafter"/>
</dbReference>
<feature type="region of interest" description="Disordered" evidence="3">
    <location>
        <begin position="398"/>
        <end position="437"/>
    </location>
</feature>
<dbReference type="CDD" id="cd17933">
    <property type="entry name" value="DEXSc_RecD-like"/>
    <property type="match status" value="1"/>
</dbReference>
<dbReference type="PANTHER" id="PTHR43788">
    <property type="entry name" value="DNA2/NAM7 HELICASE FAMILY MEMBER"/>
    <property type="match status" value="1"/>
</dbReference>
<dbReference type="InterPro" id="IPR027785">
    <property type="entry name" value="UvrD-like_helicase_C"/>
</dbReference>
<dbReference type="InterPro" id="IPR027417">
    <property type="entry name" value="P-loop_NTPase"/>
</dbReference>
<protein>
    <submittedName>
        <fullName evidence="6">DNA helicase B</fullName>
    </submittedName>
</protein>
<dbReference type="GO" id="GO:0005524">
    <property type="term" value="F:ATP binding"/>
    <property type="evidence" value="ECO:0007669"/>
    <property type="project" value="UniProtKB-KW"/>
</dbReference>
<feature type="domain" description="DNA helicase B winged helix" evidence="5">
    <location>
        <begin position="250"/>
        <end position="355"/>
    </location>
</feature>
<dbReference type="InterPro" id="IPR050534">
    <property type="entry name" value="Coronavir_polyprotein_1ab"/>
</dbReference>
<evidence type="ECO:0000313" key="7">
    <source>
        <dbReference type="Proteomes" id="UP000324632"/>
    </source>
</evidence>
<organism evidence="6 7">
    <name type="scientific">Triplophysa tibetana</name>
    <dbReference type="NCBI Taxonomy" id="1572043"/>
    <lineage>
        <taxon>Eukaryota</taxon>
        <taxon>Metazoa</taxon>
        <taxon>Chordata</taxon>
        <taxon>Craniata</taxon>
        <taxon>Vertebrata</taxon>
        <taxon>Euteleostomi</taxon>
        <taxon>Actinopterygii</taxon>
        <taxon>Neopterygii</taxon>
        <taxon>Teleostei</taxon>
        <taxon>Ostariophysi</taxon>
        <taxon>Cypriniformes</taxon>
        <taxon>Nemacheilidae</taxon>
        <taxon>Triplophysa</taxon>
    </lineage>
</organism>
<proteinExistence type="predicted"/>
<feature type="compositionally biased region" description="Acidic residues" evidence="3">
    <location>
        <begin position="17"/>
        <end position="41"/>
    </location>
</feature>
<evidence type="ECO:0000313" key="6">
    <source>
        <dbReference type="EMBL" id="KAA0720922.1"/>
    </source>
</evidence>
<evidence type="ECO:0000256" key="3">
    <source>
        <dbReference type="SAM" id="MobiDB-lite"/>
    </source>
</evidence>
<feature type="domain" description="UvrD-like helicase C-terminal" evidence="4">
    <location>
        <begin position="836"/>
        <end position="882"/>
    </location>
</feature>
<dbReference type="Gene3D" id="3.40.50.300">
    <property type="entry name" value="P-loop containing nucleotide triphosphate hydrolases"/>
    <property type="match status" value="2"/>
</dbReference>
<gene>
    <name evidence="6" type="ORF">E1301_Tti002069</name>
</gene>
<dbReference type="AlphaFoldDB" id="A0A5A9PGF3"/>
<keyword evidence="1" id="KW-0547">Nucleotide-binding</keyword>
<feature type="region of interest" description="Disordered" evidence="3">
    <location>
        <begin position="1"/>
        <end position="41"/>
    </location>
</feature>
<keyword evidence="6" id="KW-0378">Hydrolase</keyword>
<evidence type="ECO:0000259" key="5">
    <source>
        <dbReference type="Pfam" id="PF25894"/>
    </source>
</evidence>
<dbReference type="CDD" id="cd18809">
    <property type="entry name" value="SF1_C_RecD"/>
    <property type="match status" value="1"/>
</dbReference>
<evidence type="ECO:0000259" key="4">
    <source>
        <dbReference type="Pfam" id="PF13538"/>
    </source>
</evidence>
<reference evidence="6 7" key="1">
    <citation type="journal article" date="2019" name="Mol. Ecol. Resour.">
        <title>Chromosome-level genome assembly of Triplophysa tibetana, a fish adapted to the harsh high-altitude environment of the Tibetan Plateau.</title>
        <authorList>
            <person name="Yang X."/>
            <person name="Liu H."/>
            <person name="Ma Z."/>
            <person name="Zou Y."/>
            <person name="Zou M."/>
            <person name="Mao Y."/>
            <person name="Li X."/>
            <person name="Wang H."/>
            <person name="Chen T."/>
            <person name="Wang W."/>
            <person name="Yang R."/>
        </authorList>
    </citation>
    <scope>NUCLEOTIDE SEQUENCE [LARGE SCALE GENOMIC DNA]</scope>
    <source>
        <strain evidence="6">TTIB1903HZAU</strain>
        <tissue evidence="6">Muscle</tissue>
    </source>
</reference>
<feature type="compositionally biased region" description="Polar residues" evidence="3">
    <location>
        <begin position="404"/>
        <end position="424"/>
    </location>
</feature>